<gene>
    <name evidence="1" type="ORF">EZS28_033750</name>
</gene>
<dbReference type="Proteomes" id="UP000324800">
    <property type="component" value="Unassembled WGS sequence"/>
</dbReference>
<accession>A0A5J4UL32</accession>
<feature type="non-terminal residue" evidence="1">
    <location>
        <position position="1"/>
    </location>
</feature>
<comment type="caution">
    <text evidence="1">The sequence shown here is derived from an EMBL/GenBank/DDBJ whole genome shotgun (WGS) entry which is preliminary data.</text>
</comment>
<proteinExistence type="predicted"/>
<dbReference type="EMBL" id="SNRW01015122">
    <property type="protein sequence ID" value="KAA6370722.1"/>
    <property type="molecule type" value="Genomic_DNA"/>
</dbReference>
<sequence length="41" mass="4625">CETAHNNYYLSHSSRVGSITTFTLALEFELSFELAFELAPD</sequence>
<dbReference type="AlphaFoldDB" id="A0A5J4UL32"/>
<evidence type="ECO:0000313" key="1">
    <source>
        <dbReference type="EMBL" id="KAA6370722.1"/>
    </source>
</evidence>
<name>A0A5J4UL32_9EUKA</name>
<reference evidence="1 2" key="1">
    <citation type="submission" date="2019-03" db="EMBL/GenBank/DDBJ databases">
        <title>Single cell metagenomics reveals metabolic interactions within the superorganism composed of flagellate Streblomastix strix and complex community of Bacteroidetes bacteria on its surface.</title>
        <authorList>
            <person name="Treitli S.C."/>
            <person name="Kolisko M."/>
            <person name="Husnik F."/>
            <person name="Keeling P."/>
            <person name="Hampl V."/>
        </authorList>
    </citation>
    <scope>NUCLEOTIDE SEQUENCE [LARGE SCALE GENOMIC DNA]</scope>
    <source>
        <strain evidence="1">ST1C</strain>
    </source>
</reference>
<organism evidence="1 2">
    <name type="scientific">Streblomastix strix</name>
    <dbReference type="NCBI Taxonomy" id="222440"/>
    <lineage>
        <taxon>Eukaryota</taxon>
        <taxon>Metamonada</taxon>
        <taxon>Preaxostyla</taxon>
        <taxon>Oxymonadida</taxon>
        <taxon>Streblomastigidae</taxon>
        <taxon>Streblomastix</taxon>
    </lineage>
</organism>
<protein>
    <submittedName>
        <fullName evidence="1">Uncharacterized protein</fullName>
    </submittedName>
</protein>
<evidence type="ECO:0000313" key="2">
    <source>
        <dbReference type="Proteomes" id="UP000324800"/>
    </source>
</evidence>